<dbReference type="PANTHER" id="PTHR10030">
    <property type="entry name" value="ALPHA-L-FUCOSIDASE"/>
    <property type="match status" value="1"/>
</dbReference>
<dbReference type="Gene3D" id="3.20.20.80">
    <property type="entry name" value="Glycosidases"/>
    <property type="match status" value="1"/>
</dbReference>
<proteinExistence type="inferred from homology"/>
<evidence type="ECO:0000256" key="7">
    <source>
        <dbReference type="PIRSR" id="PIRSR001092-1"/>
    </source>
</evidence>
<dbReference type="AlphaFoldDB" id="A0A379F161"/>
<keyword evidence="6" id="KW-0326">Glycosidase</keyword>
<dbReference type="Pfam" id="PF01120">
    <property type="entry name" value="Alpha_L_fucos"/>
    <property type="match status" value="1"/>
</dbReference>
<evidence type="ECO:0000259" key="8">
    <source>
        <dbReference type="Pfam" id="PF01120"/>
    </source>
</evidence>
<dbReference type="PANTHER" id="PTHR10030:SF37">
    <property type="entry name" value="ALPHA-L-FUCOSIDASE-RELATED"/>
    <property type="match status" value="1"/>
</dbReference>
<protein>
    <recommendedName>
        <fullName evidence="3">alpha-L-fucosidase</fullName>
        <ecNumber evidence="3">3.2.1.51</ecNumber>
    </recommendedName>
</protein>
<dbReference type="GO" id="GO:0004560">
    <property type="term" value="F:alpha-L-fucosidase activity"/>
    <property type="evidence" value="ECO:0007669"/>
    <property type="project" value="InterPro"/>
</dbReference>
<feature type="domain" description="Glycoside hydrolase family 29 N-terminal" evidence="8">
    <location>
        <begin position="37"/>
        <end position="364"/>
    </location>
</feature>
<dbReference type="GO" id="GO:0006004">
    <property type="term" value="P:fucose metabolic process"/>
    <property type="evidence" value="ECO:0007669"/>
    <property type="project" value="InterPro"/>
</dbReference>
<organism evidence="9 10">
    <name type="scientific">Prevotella pallens</name>
    <dbReference type="NCBI Taxonomy" id="60133"/>
    <lineage>
        <taxon>Bacteria</taxon>
        <taxon>Pseudomonadati</taxon>
        <taxon>Bacteroidota</taxon>
        <taxon>Bacteroidia</taxon>
        <taxon>Bacteroidales</taxon>
        <taxon>Prevotellaceae</taxon>
        <taxon>Prevotella</taxon>
    </lineage>
</organism>
<evidence type="ECO:0000256" key="5">
    <source>
        <dbReference type="ARBA" id="ARBA00022801"/>
    </source>
</evidence>
<keyword evidence="5" id="KW-0378">Hydrolase</keyword>
<dbReference type="PIRSF" id="PIRSF001092">
    <property type="entry name" value="Alpha-L-fucosidase"/>
    <property type="match status" value="1"/>
</dbReference>
<dbReference type="EMBL" id="UGTP01000001">
    <property type="protein sequence ID" value="SUC12388.1"/>
    <property type="molecule type" value="Genomic_DNA"/>
</dbReference>
<accession>A0A379F161</accession>
<name>A0A379F161_9BACT</name>
<evidence type="ECO:0000256" key="2">
    <source>
        <dbReference type="ARBA" id="ARBA00007951"/>
    </source>
</evidence>
<evidence type="ECO:0000256" key="3">
    <source>
        <dbReference type="ARBA" id="ARBA00012662"/>
    </source>
</evidence>
<dbReference type="InterPro" id="IPR000933">
    <property type="entry name" value="Glyco_hydro_29"/>
</dbReference>
<keyword evidence="4" id="KW-0732">Signal</keyword>
<dbReference type="EC" id="3.2.1.51" evidence="3"/>
<dbReference type="SMR" id="A0A379F161"/>
<reference evidence="9 10" key="1">
    <citation type="submission" date="2018-06" db="EMBL/GenBank/DDBJ databases">
        <authorList>
            <consortium name="Pathogen Informatics"/>
            <person name="Doyle S."/>
        </authorList>
    </citation>
    <scope>NUCLEOTIDE SEQUENCE [LARGE SCALE GENOMIC DNA]</scope>
    <source>
        <strain evidence="9 10">NCTC13043</strain>
    </source>
</reference>
<evidence type="ECO:0000256" key="6">
    <source>
        <dbReference type="ARBA" id="ARBA00023295"/>
    </source>
</evidence>
<evidence type="ECO:0000313" key="9">
    <source>
        <dbReference type="EMBL" id="SUC12388.1"/>
    </source>
</evidence>
<dbReference type="InterPro" id="IPR057739">
    <property type="entry name" value="Glyco_hydro_29_N"/>
</dbReference>
<dbReference type="Proteomes" id="UP000254235">
    <property type="component" value="Unassembled WGS sequence"/>
</dbReference>
<feature type="site" description="May be important for catalysis" evidence="7">
    <location>
        <position position="297"/>
    </location>
</feature>
<dbReference type="InterPro" id="IPR017853">
    <property type="entry name" value="GH"/>
</dbReference>
<comment type="function">
    <text evidence="1">Alpha-L-fucosidase is responsible for hydrolyzing the alpha-1,6-linked fucose joined to the reducing-end N-acetylglucosamine of the carbohydrate moieties of glycoproteins.</text>
</comment>
<evidence type="ECO:0000256" key="1">
    <source>
        <dbReference type="ARBA" id="ARBA00004071"/>
    </source>
</evidence>
<dbReference type="PRINTS" id="PR00741">
    <property type="entry name" value="GLHYDRLASE29"/>
</dbReference>
<sequence>MKRLITTSLLAFALTIPNIIQIKGQEQVRNNQMKISQSFHKEYVPTAENIAARKRFEGFRFGIFLHWGIYSTFAQGEWYLNNKINKDEYAKAASAFYPSYFDANAWIKAIKDSGAKYITFTSRHHDSFSMFKTKESNYNIVDATPFKRDVLKELANACHQQNIDLHIYYSILDWIREDYPIGRTGLYTGRNLKPNYDSYFNFMKGQISELLHNYGKVGAIWLDGYWDHDSDSIPFDWRMEEFYRYIHSIQPTCLIGNNHHIAPINGEDFQMFERDLPGENKAGLSGQAISHLPLEACQTMNGMWGYKVSDIDYKSTNQLIELLVRSAAKGSNLLLNIGPQPNGELPSLALDRLQGIGKWMQKYGASIYETMAGNVPEYTWGVSTSKGKKTYLHVLKQDAETISFTIPIKPKYIIDFLSHKPLPYNYNKKTKVLNINIGNHKGIVDYVVELEK</sequence>
<dbReference type="GO" id="GO:0016139">
    <property type="term" value="P:glycoside catabolic process"/>
    <property type="evidence" value="ECO:0007669"/>
    <property type="project" value="TreeGrafter"/>
</dbReference>
<evidence type="ECO:0000313" key="10">
    <source>
        <dbReference type="Proteomes" id="UP000254235"/>
    </source>
</evidence>
<dbReference type="SMART" id="SM00812">
    <property type="entry name" value="Alpha_L_fucos"/>
    <property type="match status" value="1"/>
</dbReference>
<comment type="similarity">
    <text evidence="2">Belongs to the glycosyl hydrolase 29 family.</text>
</comment>
<dbReference type="InterPro" id="IPR016286">
    <property type="entry name" value="FUC_metazoa-typ"/>
</dbReference>
<dbReference type="SUPFAM" id="SSF51445">
    <property type="entry name" value="(Trans)glycosidases"/>
    <property type="match status" value="1"/>
</dbReference>
<dbReference type="GO" id="GO:0005764">
    <property type="term" value="C:lysosome"/>
    <property type="evidence" value="ECO:0007669"/>
    <property type="project" value="TreeGrafter"/>
</dbReference>
<dbReference type="OrthoDB" id="1389336at2"/>
<evidence type="ECO:0000256" key="4">
    <source>
        <dbReference type="ARBA" id="ARBA00022729"/>
    </source>
</evidence>
<gene>
    <name evidence="9" type="ORF">NCTC13043_00991</name>
</gene>